<evidence type="ECO:0000256" key="3">
    <source>
        <dbReference type="SAM" id="MobiDB-lite"/>
    </source>
</evidence>
<dbReference type="PROSITE" id="PS00922">
    <property type="entry name" value="TRANSGLYCOSYLASE"/>
    <property type="match status" value="1"/>
</dbReference>
<feature type="compositionally biased region" description="Low complexity" evidence="3">
    <location>
        <begin position="222"/>
        <end position="236"/>
    </location>
</feature>
<feature type="region of interest" description="Disordered" evidence="3">
    <location>
        <begin position="457"/>
        <end position="531"/>
    </location>
</feature>
<dbReference type="EMBL" id="CP053708">
    <property type="protein sequence ID" value="QKE91884.1"/>
    <property type="molecule type" value="Genomic_DNA"/>
</dbReference>
<gene>
    <name evidence="5" type="ORF">HN018_19255</name>
</gene>
<dbReference type="Gene3D" id="1.10.530.10">
    <property type="match status" value="1"/>
</dbReference>
<feature type="compositionally biased region" description="Polar residues" evidence="3">
    <location>
        <begin position="494"/>
        <end position="503"/>
    </location>
</feature>
<proteinExistence type="inferred from homology"/>
<dbReference type="Pfam" id="PF01464">
    <property type="entry name" value="SLT"/>
    <property type="match status" value="1"/>
</dbReference>
<dbReference type="GO" id="GO:0000270">
    <property type="term" value="P:peptidoglycan metabolic process"/>
    <property type="evidence" value="ECO:0007669"/>
    <property type="project" value="InterPro"/>
</dbReference>
<name>A0A6M8HTM7_9PROT</name>
<organism evidence="5 6">
    <name type="scientific">Lichenicola cladoniae</name>
    <dbReference type="NCBI Taxonomy" id="1484109"/>
    <lineage>
        <taxon>Bacteria</taxon>
        <taxon>Pseudomonadati</taxon>
        <taxon>Pseudomonadota</taxon>
        <taxon>Alphaproteobacteria</taxon>
        <taxon>Acetobacterales</taxon>
        <taxon>Acetobacteraceae</taxon>
        <taxon>Lichenicola</taxon>
    </lineage>
</organism>
<sequence>MSQTVPSLDTYAPVFQKAGQAWNVDPDLLRAVAGAESNGNAAAISPKGAIGLMQIMPATAQGLGVNPHDPEQSIYAAAKLLSDGIDQYGSPDASLKAYNAGPNQAHWNNPETAAYGGRVASFYQPGTVAAAVGQSQNSASAAAPYQIAAANTGSMSDAAPSPMAPPSSSAQPATPTAAGRPDDQAFQAMLTGGAAPTSSASGSSAPGRPSDEAMMQAMTGNAPPASAGPSASAPASATGTFGNLLGGLKAGYSSVAGTANRLIGGADQAIPFLQTLDDGLGYTATRQAQNDQLAKDDAAAYAAGPGQTTAGKVGNVIGQIATSLPFIETGAGLAGGALGAGAAALGGEATVAGRAAQAGATLATGAGAPTIAGRVLSSVTSGALKGSIGGVATSDPDQTGADAGWGALLGAGLGPVGLAAAPLAKGIALYTGKAGGSLLDMLSPAAKNTAAEAPGAAAAGTGGAAADAASPDAGPAGHTAGDATAATPSPYVNGLTSGPSAPTNPLAGAADGSGAGGPSITAPSQPPQAIPTAIKPQGLVLTQGGAGDVADKLVRLFAQGGPTAIAPSSVLPAGAFDAAEATGNPGLAALKTYLTSSNPGAGNLFAGIKDTNNAARMQVLSGIMGTPADVAQMEAARDAVTSQAHDAAFSNAQPVDIQPFSDQLQTAIDSKKGYPSVQKPLLDLQQTLQDVTQTDPQTGAATADPEHLWNVRQQINAMISPKAAGTAQDGRQAAAQLIGLKPGLDATIEQGAPGFGNFIKQYSDLSAPIDGMNWLQKQGIGITDSQGNITLAKLDSTIKTLQRQQEAPGANTADGVTPDQQQALIALRENLRQAGAAVYKGRLPGSDTFRNLGSNSLINAVSSGAGMPGHMVNMLLPGVGEVAAGPIGTMLGSAAAATRYGANALATRGSNMVTQELINRLTNPAAYQKAVNPLAGGGN</sequence>
<dbReference type="InterPro" id="IPR000189">
    <property type="entry name" value="Transglyc_AS"/>
</dbReference>
<dbReference type="InterPro" id="IPR023346">
    <property type="entry name" value="Lysozyme-like_dom_sf"/>
</dbReference>
<feature type="domain" description="Transglycosylase SLT" evidence="4">
    <location>
        <begin position="14"/>
        <end position="105"/>
    </location>
</feature>
<accession>A0A6M8HTM7</accession>
<evidence type="ECO:0000313" key="6">
    <source>
        <dbReference type="Proteomes" id="UP000500767"/>
    </source>
</evidence>
<dbReference type="GO" id="GO:0008933">
    <property type="term" value="F:peptidoglycan lytic transglycosylase activity"/>
    <property type="evidence" value="ECO:0007669"/>
    <property type="project" value="InterPro"/>
</dbReference>
<dbReference type="CDD" id="cd00254">
    <property type="entry name" value="LT-like"/>
    <property type="match status" value="1"/>
</dbReference>
<dbReference type="AlphaFoldDB" id="A0A6M8HTM7"/>
<feature type="compositionally biased region" description="Low complexity" evidence="3">
    <location>
        <begin position="191"/>
        <end position="207"/>
    </location>
</feature>
<dbReference type="KEGG" id="lck:HN018_19255"/>
<dbReference type="PANTHER" id="PTHR37423:SF2">
    <property type="entry name" value="MEMBRANE-BOUND LYTIC MUREIN TRANSGLYCOSYLASE C"/>
    <property type="match status" value="1"/>
</dbReference>
<comment type="similarity">
    <text evidence="2">Belongs to the virb1 family.</text>
</comment>
<dbReference type="SUPFAM" id="SSF53955">
    <property type="entry name" value="Lysozyme-like"/>
    <property type="match status" value="1"/>
</dbReference>
<evidence type="ECO:0000256" key="2">
    <source>
        <dbReference type="ARBA" id="ARBA00009387"/>
    </source>
</evidence>
<dbReference type="InterPro" id="IPR008258">
    <property type="entry name" value="Transglycosylase_SLT_dom_1"/>
</dbReference>
<dbReference type="PANTHER" id="PTHR37423">
    <property type="entry name" value="SOLUBLE LYTIC MUREIN TRANSGLYCOSYLASE-RELATED"/>
    <property type="match status" value="1"/>
</dbReference>
<dbReference type="GO" id="GO:0016020">
    <property type="term" value="C:membrane"/>
    <property type="evidence" value="ECO:0007669"/>
    <property type="project" value="InterPro"/>
</dbReference>
<evidence type="ECO:0000259" key="4">
    <source>
        <dbReference type="Pfam" id="PF01464"/>
    </source>
</evidence>
<protein>
    <submittedName>
        <fullName evidence="5">Lytic transglycosylase domain-containing protein</fullName>
    </submittedName>
</protein>
<comment type="similarity">
    <text evidence="1">Belongs to the transglycosylase Slt family.</text>
</comment>
<dbReference type="Proteomes" id="UP000500767">
    <property type="component" value="Chromosome"/>
</dbReference>
<reference evidence="5 6" key="1">
    <citation type="journal article" date="2014" name="World J. Microbiol. Biotechnol.">
        <title>Biodiversity and physiological characteristics of Antarctic and Arctic lichens-associated bacteria.</title>
        <authorList>
            <person name="Lee Y.M."/>
            <person name="Kim E.H."/>
            <person name="Lee H.K."/>
            <person name="Hong S.G."/>
        </authorList>
    </citation>
    <scope>NUCLEOTIDE SEQUENCE [LARGE SCALE GENOMIC DNA]</scope>
    <source>
        <strain evidence="5 6">PAMC 26569</strain>
    </source>
</reference>
<evidence type="ECO:0000313" key="5">
    <source>
        <dbReference type="EMBL" id="QKE91884.1"/>
    </source>
</evidence>
<feature type="region of interest" description="Disordered" evidence="3">
    <location>
        <begin position="153"/>
        <end position="236"/>
    </location>
</feature>
<feature type="compositionally biased region" description="Low complexity" evidence="3">
    <location>
        <begin position="153"/>
        <end position="178"/>
    </location>
</feature>
<feature type="compositionally biased region" description="Low complexity" evidence="3">
    <location>
        <begin position="457"/>
        <end position="488"/>
    </location>
</feature>
<evidence type="ECO:0000256" key="1">
    <source>
        <dbReference type="ARBA" id="ARBA00007734"/>
    </source>
</evidence>
<keyword evidence="6" id="KW-1185">Reference proteome</keyword>